<dbReference type="NCBIfam" id="TIGR01201">
    <property type="entry name" value="HU_rel"/>
    <property type="match status" value="1"/>
</dbReference>
<accession>A0A9D2CLT9</accession>
<organism evidence="3 4">
    <name type="scientific">Candidatus Bacteroides pullicola</name>
    <dbReference type="NCBI Taxonomy" id="2838475"/>
    <lineage>
        <taxon>Bacteria</taxon>
        <taxon>Pseudomonadati</taxon>
        <taxon>Bacteroidota</taxon>
        <taxon>Bacteroidia</taxon>
        <taxon>Bacteroidales</taxon>
        <taxon>Bacteroidaceae</taxon>
        <taxon>Bacteroides</taxon>
    </lineage>
</organism>
<reference evidence="3" key="1">
    <citation type="journal article" date="2021" name="PeerJ">
        <title>Extensive microbial diversity within the chicken gut microbiome revealed by metagenomics and culture.</title>
        <authorList>
            <person name="Gilroy R."/>
            <person name="Ravi A."/>
            <person name="Getino M."/>
            <person name="Pursley I."/>
            <person name="Horton D.L."/>
            <person name="Alikhan N.F."/>
            <person name="Baker D."/>
            <person name="Gharbi K."/>
            <person name="Hall N."/>
            <person name="Watson M."/>
            <person name="Adriaenssens E.M."/>
            <person name="Foster-Nyarko E."/>
            <person name="Jarju S."/>
            <person name="Secka A."/>
            <person name="Antonio M."/>
            <person name="Oren A."/>
            <person name="Chaudhuri R.R."/>
            <person name="La Ragione R."/>
            <person name="Hildebrand F."/>
            <person name="Pallen M.J."/>
        </authorList>
    </citation>
    <scope>NUCLEOTIDE SEQUENCE</scope>
    <source>
        <strain evidence="3">Gambia2-208</strain>
    </source>
</reference>
<feature type="domain" description="HU" evidence="2">
    <location>
        <begin position="7"/>
        <end position="109"/>
    </location>
</feature>
<evidence type="ECO:0000313" key="3">
    <source>
        <dbReference type="EMBL" id="HIY88511.1"/>
    </source>
</evidence>
<sequence length="146" mass="16227">MAYYKKVKQKGDNKWHPRAVTIGVPATTDEVARQLAEMSTVSPGDVLAVLGNLGTVLARMMNDGRSVHLQGLGTFYLSCSSEGQGVERREEVSARQITATRVRFIPEYNRAQNRRVVKRTLISPNLFWTDIEGIMTGKDTKKGDGE</sequence>
<comment type="caution">
    <text evidence="3">The sequence shown here is derived from an EMBL/GenBank/DDBJ whole genome shotgun (WGS) entry which is preliminary data.</text>
</comment>
<dbReference type="Proteomes" id="UP000886851">
    <property type="component" value="Unassembled WGS sequence"/>
</dbReference>
<dbReference type="Gene3D" id="4.10.520.10">
    <property type="entry name" value="IHF-like DNA-binding proteins"/>
    <property type="match status" value="1"/>
</dbReference>
<proteinExistence type="predicted"/>
<name>A0A9D2CLT9_9BACE</name>
<dbReference type="AlphaFoldDB" id="A0A9D2CLT9"/>
<dbReference type="GO" id="GO:0003677">
    <property type="term" value="F:DNA binding"/>
    <property type="evidence" value="ECO:0007669"/>
    <property type="project" value="UniProtKB-KW"/>
</dbReference>
<dbReference type="EMBL" id="DXCV01000048">
    <property type="protein sequence ID" value="HIY88511.1"/>
    <property type="molecule type" value="Genomic_DNA"/>
</dbReference>
<dbReference type="SUPFAM" id="SSF47729">
    <property type="entry name" value="IHF-like DNA-binding proteins"/>
    <property type="match status" value="1"/>
</dbReference>
<evidence type="ECO:0000256" key="1">
    <source>
        <dbReference type="ARBA" id="ARBA00023125"/>
    </source>
</evidence>
<reference evidence="3" key="2">
    <citation type="submission" date="2021-04" db="EMBL/GenBank/DDBJ databases">
        <authorList>
            <person name="Gilroy R."/>
        </authorList>
    </citation>
    <scope>NUCLEOTIDE SEQUENCE</scope>
    <source>
        <strain evidence="3">Gambia2-208</strain>
    </source>
</reference>
<protein>
    <submittedName>
        <fullName evidence="3">HU family DNA-binding protein</fullName>
    </submittedName>
</protein>
<dbReference type="InterPro" id="IPR010992">
    <property type="entry name" value="IHF-like_DNA-bd_dom_sf"/>
</dbReference>
<dbReference type="InterPro" id="IPR041607">
    <property type="entry name" value="HU-HIG"/>
</dbReference>
<dbReference type="InterPro" id="IPR005902">
    <property type="entry name" value="HU_DNA-bd_put"/>
</dbReference>
<dbReference type="Pfam" id="PF18291">
    <property type="entry name" value="HU-HIG"/>
    <property type="match status" value="1"/>
</dbReference>
<evidence type="ECO:0000313" key="4">
    <source>
        <dbReference type="Proteomes" id="UP000886851"/>
    </source>
</evidence>
<keyword evidence="1 3" id="KW-0238">DNA-binding</keyword>
<evidence type="ECO:0000259" key="2">
    <source>
        <dbReference type="Pfam" id="PF18291"/>
    </source>
</evidence>
<gene>
    <name evidence="3" type="ORF">H9824_07395</name>
</gene>